<feature type="transmembrane region" description="Helical" evidence="1">
    <location>
        <begin position="31"/>
        <end position="50"/>
    </location>
</feature>
<keyword evidence="1" id="KW-0472">Membrane</keyword>
<keyword evidence="3" id="KW-1185">Reference proteome</keyword>
<keyword evidence="1" id="KW-1133">Transmembrane helix</keyword>
<feature type="transmembrane region" description="Helical" evidence="1">
    <location>
        <begin position="86"/>
        <end position="106"/>
    </location>
</feature>
<gene>
    <name evidence="2" type="ORF">HF682_13135</name>
</gene>
<dbReference type="EMBL" id="JABAIM010000003">
    <property type="protein sequence ID" value="NLR76104.1"/>
    <property type="molecule type" value="Genomic_DNA"/>
</dbReference>
<proteinExistence type="predicted"/>
<evidence type="ECO:0008006" key="4">
    <source>
        <dbReference type="Google" id="ProtNLM"/>
    </source>
</evidence>
<reference evidence="2 3" key="1">
    <citation type="submission" date="2020-04" db="EMBL/GenBank/DDBJ databases">
        <title>Draft genome of Leeia sp. IMCC25680.</title>
        <authorList>
            <person name="Song J."/>
            <person name="Cho J.-C."/>
        </authorList>
    </citation>
    <scope>NUCLEOTIDE SEQUENCE [LARGE SCALE GENOMIC DNA]</scope>
    <source>
        <strain evidence="2 3">IMCC25680</strain>
    </source>
</reference>
<accession>A0A847S826</accession>
<sequence length="192" mass="21560">MTLRGHRLLSGLLVLLSLAYPFAVYYGLQTIQPRWLGLMLLTLLVLRYGLMGLRFVMDMAWVEWLGVMLLASLATAISLSNRAELLLYYPIAVSSIMLMLFARTLWAPPSMIERFARLREPALPPAAVHYTRQVTKVWCGFFLLNALVALATTLHSRQAWLVYNGLVSYALMGVLFLGEMLVRKRVKAGAAA</sequence>
<feature type="transmembrane region" description="Helical" evidence="1">
    <location>
        <begin position="160"/>
        <end position="178"/>
    </location>
</feature>
<organism evidence="2 3">
    <name type="scientific">Leeia aquatica</name>
    <dbReference type="NCBI Taxonomy" id="2725557"/>
    <lineage>
        <taxon>Bacteria</taxon>
        <taxon>Pseudomonadati</taxon>
        <taxon>Pseudomonadota</taxon>
        <taxon>Betaproteobacteria</taxon>
        <taxon>Neisseriales</taxon>
        <taxon>Leeiaceae</taxon>
        <taxon>Leeia</taxon>
    </lineage>
</organism>
<evidence type="ECO:0000313" key="2">
    <source>
        <dbReference type="EMBL" id="NLR76104.1"/>
    </source>
</evidence>
<dbReference type="AlphaFoldDB" id="A0A847S826"/>
<dbReference type="RefSeq" id="WP_168877779.1">
    <property type="nucleotide sequence ID" value="NZ_JABAIM010000003.1"/>
</dbReference>
<feature type="transmembrane region" description="Helical" evidence="1">
    <location>
        <begin position="137"/>
        <end position="154"/>
    </location>
</feature>
<evidence type="ECO:0000313" key="3">
    <source>
        <dbReference type="Proteomes" id="UP000587991"/>
    </source>
</evidence>
<protein>
    <recommendedName>
        <fullName evidence="4">Intracellular septation protein A</fullName>
    </recommendedName>
</protein>
<dbReference type="Proteomes" id="UP000587991">
    <property type="component" value="Unassembled WGS sequence"/>
</dbReference>
<evidence type="ECO:0000256" key="1">
    <source>
        <dbReference type="SAM" id="Phobius"/>
    </source>
</evidence>
<comment type="caution">
    <text evidence="2">The sequence shown here is derived from an EMBL/GenBank/DDBJ whole genome shotgun (WGS) entry which is preliminary data.</text>
</comment>
<name>A0A847S826_9NEIS</name>
<feature type="transmembrane region" description="Helical" evidence="1">
    <location>
        <begin position="62"/>
        <end position="80"/>
    </location>
</feature>
<keyword evidence="1" id="KW-0812">Transmembrane</keyword>